<sequence>MTVDRRLFLAGTAALALPAATRVTSAVSDAPAFTTANACWQGAYDRALAVLASNVRVLPHIPDPVLIEGAQYQGIWQECGPHEALVYRRWRPDVARASHRTFFDLQLADGQLPANNKLTETGFGQIQMVVPIAATAWELARDTGDSELLEAAYRACSAWDDWLMRHRNTRGTGLVEGFCTYDTGHDNSPRWAGVPNQCPNKDARRFPPGFALPRLCPDLSATVYGGRCALADMARALGRTADATRWDEQAEAIRRLILDRLYVPDDAAFYDLDAENRFIRVRGDILTRVVGEHVVDQRTFDTLWQRQLGNPEAFWTRFPLPSIALDDPTFVRPIPGNSWGGAAQALTALRTGRWMDHYRRSAEFGTLMNQWCGAIQRDTSFRQQIDPVSGAFTHADSPGYSPSALVMVDFTWRLVGVQQARDELYWNCRPHHPAAHNTHVALKTNQGRRATLTYDAQGATLRLDSVRVARIEGGGVRLVTDTAGQPLRLTGIEAARQTLTLRLRDGRSRRVSLSANEDVLLHA</sequence>
<evidence type="ECO:0000313" key="3">
    <source>
        <dbReference type="Proteomes" id="UP000094256"/>
    </source>
</evidence>
<dbReference type="Gene3D" id="1.50.10.10">
    <property type="match status" value="1"/>
</dbReference>
<organism evidence="2 3">
    <name type="scientific">Sphingomonas panacis</name>
    <dbReference type="NCBI Taxonomy" id="1560345"/>
    <lineage>
        <taxon>Bacteria</taxon>
        <taxon>Pseudomonadati</taxon>
        <taxon>Pseudomonadota</taxon>
        <taxon>Alphaproteobacteria</taxon>
        <taxon>Sphingomonadales</taxon>
        <taxon>Sphingomonadaceae</taxon>
        <taxon>Sphingomonas</taxon>
    </lineage>
</organism>
<dbReference type="InterPro" id="IPR054491">
    <property type="entry name" value="MGH1-like_GH"/>
</dbReference>
<dbReference type="InterPro" id="IPR006311">
    <property type="entry name" value="TAT_signal"/>
</dbReference>
<dbReference type="GO" id="GO:0005975">
    <property type="term" value="P:carbohydrate metabolic process"/>
    <property type="evidence" value="ECO:0007669"/>
    <property type="project" value="InterPro"/>
</dbReference>
<protein>
    <submittedName>
        <fullName evidence="2">Alpha-L-rhamnosidase</fullName>
    </submittedName>
</protein>
<name>A0A1B3ZA20_9SPHN</name>
<proteinExistence type="predicted"/>
<dbReference type="Proteomes" id="UP000094256">
    <property type="component" value="Chromosome"/>
</dbReference>
<dbReference type="OrthoDB" id="7936679at2"/>
<dbReference type="EMBL" id="CP014168">
    <property type="protein sequence ID" value="AOH84283.1"/>
    <property type="molecule type" value="Genomic_DNA"/>
</dbReference>
<accession>A0A1B3ZA20</accession>
<reference evidence="2 3" key="1">
    <citation type="submission" date="2016-01" db="EMBL/GenBank/DDBJ databases">
        <title>Complete genome and mega plasmid sequence of Sphingomonas panacis DCY99 elicits systemic resistance in rice to Xanthomonas oryzae.</title>
        <authorList>
            <person name="Kim Y.J."/>
            <person name="Yang D.C."/>
            <person name="Sing P."/>
        </authorList>
    </citation>
    <scope>NUCLEOTIDE SEQUENCE [LARGE SCALE GENOMIC DNA]</scope>
    <source>
        <strain evidence="2 3">DCY99</strain>
    </source>
</reference>
<dbReference type="KEGG" id="span:AWL63_10190"/>
<evidence type="ECO:0000259" key="1">
    <source>
        <dbReference type="Pfam" id="PF22422"/>
    </source>
</evidence>
<feature type="domain" description="Mannosylglycerate hydrolase MGH1-like glycoside hydrolase" evidence="1">
    <location>
        <begin position="75"/>
        <end position="400"/>
    </location>
</feature>
<dbReference type="AlphaFoldDB" id="A0A1B3ZA20"/>
<keyword evidence="3" id="KW-1185">Reference proteome</keyword>
<evidence type="ECO:0000313" key="2">
    <source>
        <dbReference type="EMBL" id="AOH84283.1"/>
    </source>
</evidence>
<dbReference type="PROSITE" id="PS51318">
    <property type="entry name" value="TAT"/>
    <property type="match status" value="1"/>
</dbReference>
<dbReference type="InterPro" id="IPR012341">
    <property type="entry name" value="6hp_glycosidase-like_sf"/>
</dbReference>
<dbReference type="InterPro" id="IPR008928">
    <property type="entry name" value="6-hairpin_glycosidase_sf"/>
</dbReference>
<gene>
    <name evidence="2" type="ORF">AWL63_10190</name>
</gene>
<dbReference type="RefSeq" id="WP_069204847.1">
    <property type="nucleotide sequence ID" value="NZ_CP014168.1"/>
</dbReference>
<dbReference type="SUPFAM" id="SSF48208">
    <property type="entry name" value="Six-hairpin glycosidases"/>
    <property type="match status" value="1"/>
</dbReference>
<dbReference type="STRING" id="1560345.AWL63_10190"/>
<dbReference type="Pfam" id="PF22422">
    <property type="entry name" value="MGH1-like_GH"/>
    <property type="match status" value="1"/>
</dbReference>